<feature type="region of interest" description="Disordered" evidence="1">
    <location>
        <begin position="1"/>
        <end position="51"/>
    </location>
</feature>
<evidence type="ECO:0000313" key="2">
    <source>
        <dbReference type="EMBL" id="KAJ1137710.1"/>
    </source>
</evidence>
<protein>
    <submittedName>
        <fullName evidence="2">Uncharacterized protein</fullName>
    </submittedName>
</protein>
<gene>
    <name evidence="2" type="ORF">NDU88_004108</name>
</gene>
<sequence>MESGGSKNNANVNEEIGGNESNAEVNEEIGRNEFSAEENKEGEGDISEVLDGERVRKPSGWLKDFEGDVLCLHSNAFHRCLRAVERSEERTGKQLEKPLFP</sequence>
<name>A0AAV7QEZ5_PLEWA</name>
<dbReference type="Proteomes" id="UP001066276">
    <property type="component" value="Chromosome 6"/>
</dbReference>
<evidence type="ECO:0000256" key="1">
    <source>
        <dbReference type="SAM" id="MobiDB-lite"/>
    </source>
</evidence>
<evidence type="ECO:0000313" key="3">
    <source>
        <dbReference type="Proteomes" id="UP001066276"/>
    </source>
</evidence>
<comment type="caution">
    <text evidence="2">The sequence shown here is derived from an EMBL/GenBank/DDBJ whole genome shotgun (WGS) entry which is preliminary data.</text>
</comment>
<organism evidence="2 3">
    <name type="scientific">Pleurodeles waltl</name>
    <name type="common">Iberian ribbed newt</name>
    <dbReference type="NCBI Taxonomy" id="8319"/>
    <lineage>
        <taxon>Eukaryota</taxon>
        <taxon>Metazoa</taxon>
        <taxon>Chordata</taxon>
        <taxon>Craniata</taxon>
        <taxon>Vertebrata</taxon>
        <taxon>Euteleostomi</taxon>
        <taxon>Amphibia</taxon>
        <taxon>Batrachia</taxon>
        <taxon>Caudata</taxon>
        <taxon>Salamandroidea</taxon>
        <taxon>Salamandridae</taxon>
        <taxon>Pleurodelinae</taxon>
        <taxon>Pleurodeles</taxon>
    </lineage>
</organism>
<dbReference type="AlphaFoldDB" id="A0AAV7QEZ5"/>
<reference evidence="2" key="1">
    <citation type="journal article" date="2022" name="bioRxiv">
        <title>Sequencing and chromosome-scale assembly of the giantPleurodeles waltlgenome.</title>
        <authorList>
            <person name="Brown T."/>
            <person name="Elewa A."/>
            <person name="Iarovenko S."/>
            <person name="Subramanian E."/>
            <person name="Araus A.J."/>
            <person name="Petzold A."/>
            <person name="Susuki M."/>
            <person name="Suzuki K.-i.T."/>
            <person name="Hayashi T."/>
            <person name="Toyoda A."/>
            <person name="Oliveira C."/>
            <person name="Osipova E."/>
            <person name="Leigh N.D."/>
            <person name="Simon A."/>
            <person name="Yun M.H."/>
        </authorList>
    </citation>
    <scope>NUCLEOTIDE SEQUENCE</scope>
    <source>
        <strain evidence="2">20211129_DDA</strain>
        <tissue evidence="2">Liver</tissue>
    </source>
</reference>
<dbReference type="EMBL" id="JANPWB010000010">
    <property type="protein sequence ID" value="KAJ1137710.1"/>
    <property type="molecule type" value="Genomic_DNA"/>
</dbReference>
<accession>A0AAV7QEZ5</accession>
<proteinExistence type="predicted"/>
<keyword evidence="3" id="KW-1185">Reference proteome</keyword>
<feature type="compositionally biased region" description="Polar residues" evidence="1">
    <location>
        <begin position="1"/>
        <end position="12"/>
    </location>
</feature>